<dbReference type="InterPro" id="IPR013517">
    <property type="entry name" value="FG-GAP"/>
</dbReference>
<name>X1J8Q1_9ZZZZ</name>
<dbReference type="InterPro" id="IPR013424">
    <property type="entry name" value="Ice-binding_C"/>
</dbReference>
<feature type="transmembrane region" description="Helical" evidence="2">
    <location>
        <begin position="132"/>
        <end position="149"/>
    </location>
</feature>
<feature type="domain" description="Ice-binding protein C-terminal" evidence="3">
    <location>
        <begin position="128"/>
        <end position="151"/>
    </location>
</feature>
<proteinExistence type="predicted"/>
<dbReference type="Pfam" id="PF07589">
    <property type="entry name" value="PEP-CTERM"/>
    <property type="match status" value="1"/>
</dbReference>
<evidence type="ECO:0000259" key="3">
    <source>
        <dbReference type="Pfam" id="PF07589"/>
    </source>
</evidence>
<keyword evidence="2" id="KW-0812">Transmembrane</keyword>
<dbReference type="Pfam" id="PF14312">
    <property type="entry name" value="FG-GAP_2"/>
    <property type="match status" value="2"/>
</dbReference>
<dbReference type="NCBIfam" id="TIGR02595">
    <property type="entry name" value="PEP_CTERM"/>
    <property type="match status" value="1"/>
</dbReference>
<gene>
    <name evidence="4" type="ORF">S03H2_46730</name>
</gene>
<keyword evidence="2" id="KW-0472">Membrane</keyword>
<protein>
    <recommendedName>
        <fullName evidence="3">Ice-binding protein C-terminal domain-containing protein</fullName>
    </recommendedName>
</protein>
<reference evidence="4" key="1">
    <citation type="journal article" date="2014" name="Front. Microbiol.">
        <title>High frequency of phylogenetically diverse reductive dehalogenase-homologous genes in deep subseafloor sedimentary metagenomes.</title>
        <authorList>
            <person name="Kawai M."/>
            <person name="Futagami T."/>
            <person name="Toyoda A."/>
            <person name="Takaki Y."/>
            <person name="Nishi S."/>
            <person name="Hori S."/>
            <person name="Arai W."/>
            <person name="Tsubouchi T."/>
            <person name="Morono Y."/>
            <person name="Uchiyama I."/>
            <person name="Ito T."/>
            <person name="Fujiyama A."/>
            <person name="Inagaki F."/>
            <person name="Takami H."/>
        </authorList>
    </citation>
    <scope>NUCLEOTIDE SEQUENCE</scope>
    <source>
        <strain evidence="4">Expedition CK06-06</strain>
    </source>
</reference>
<accession>X1J8Q1</accession>
<evidence type="ECO:0000256" key="1">
    <source>
        <dbReference type="ARBA" id="ARBA00022729"/>
    </source>
</evidence>
<evidence type="ECO:0000313" key="4">
    <source>
        <dbReference type="EMBL" id="GAH66138.1"/>
    </source>
</evidence>
<dbReference type="InterPro" id="IPR028994">
    <property type="entry name" value="Integrin_alpha_N"/>
</dbReference>
<evidence type="ECO:0000256" key="2">
    <source>
        <dbReference type="SAM" id="Phobius"/>
    </source>
</evidence>
<sequence length="154" mass="16037">MYDDDCGDQSGSAYVFEDNGTDWVQLAKLTASDGAAGDEFGYSVSLSGTMALIGAYQDNDCGDGSGSAYLFEDNGTAWVQVGKLTASDGAADDWFGLSVSVSGTTALIGAYRDSDLGTWSGSAYIFTPIPEPATMLLVATGALGLLGSLRRRRR</sequence>
<keyword evidence="1" id="KW-0732">Signal</keyword>
<comment type="caution">
    <text evidence="4">The sequence shown here is derived from an EMBL/GenBank/DDBJ whole genome shotgun (WGS) entry which is preliminary data.</text>
</comment>
<dbReference type="Gene3D" id="2.130.10.130">
    <property type="entry name" value="Integrin alpha, N-terminal"/>
    <property type="match status" value="2"/>
</dbReference>
<organism evidence="4">
    <name type="scientific">marine sediment metagenome</name>
    <dbReference type="NCBI Taxonomy" id="412755"/>
    <lineage>
        <taxon>unclassified sequences</taxon>
        <taxon>metagenomes</taxon>
        <taxon>ecological metagenomes</taxon>
    </lineage>
</organism>
<dbReference type="EMBL" id="BARU01029372">
    <property type="protein sequence ID" value="GAH66138.1"/>
    <property type="molecule type" value="Genomic_DNA"/>
</dbReference>
<dbReference type="PANTHER" id="PTHR36220:SF1">
    <property type="entry name" value="GAMMA TUBULIN COMPLEX COMPONENT C-TERMINAL DOMAIN-CONTAINING PROTEIN"/>
    <property type="match status" value="1"/>
</dbReference>
<dbReference type="PANTHER" id="PTHR36220">
    <property type="entry name" value="UNNAMED PRODUCT"/>
    <property type="match status" value="1"/>
</dbReference>
<keyword evidence="2" id="KW-1133">Transmembrane helix</keyword>
<dbReference type="AlphaFoldDB" id="X1J8Q1"/>